<evidence type="ECO:0000313" key="1">
    <source>
        <dbReference type="Ensembl" id="ENSLLTP00000007749.1"/>
    </source>
</evidence>
<reference evidence="1" key="1">
    <citation type="submission" date="2025-08" db="UniProtKB">
        <authorList>
            <consortium name="Ensembl"/>
        </authorList>
    </citation>
    <scope>IDENTIFICATION</scope>
</reference>
<reference evidence="1" key="2">
    <citation type="submission" date="2025-09" db="UniProtKB">
        <authorList>
            <consortium name="Ensembl"/>
        </authorList>
    </citation>
    <scope>IDENTIFICATION</scope>
</reference>
<proteinExistence type="predicted"/>
<keyword evidence="2" id="KW-1185">Reference proteome</keyword>
<dbReference type="Proteomes" id="UP000694406">
    <property type="component" value="Unplaced"/>
</dbReference>
<accession>A0A8C5WR71</accession>
<name>A0A8C5WR71_LATLA</name>
<dbReference type="Ensembl" id="ENSLLTT00000008035.1">
    <property type="protein sequence ID" value="ENSLLTP00000007749.1"/>
    <property type="gene ID" value="ENSLLTG00000005873.1"/>
</dbReference>
<evidence type="ECO:0000313" key="2">
    <source>
        <dbReference type="Proteomes" id="UP000694406"/>
    </source>
</evidence>
<dbReference type="GeneTree" id="ENSGT00390000008413"/>
<organism evidence="1 2">
    <name type="scientific">Laticauda laticaudata</name>
    <name type="common">Blue-ringed sea krait</name>
    <name type="synonym">Blue-lipped sea krait</name>
    <dbReference type="NCBI Taxonomy" id="8630"/>
    <lineage>
        <taxon>Eukaryota</taxon>
        <taxon>Metazoa</taxon>
        <taxon>Chordata</taxon>
        <taxon>Craniata</taxon>
        <taxon>Vertebrata</taxon>
        <taxon>Euteleostomi</taxon>
        <taxon>Lepidosauria</taxon>
        <taxon>Squamata</taxon>
        <taxon>Bifurcata</taxon>
        <taxon>Unidentata</taxon>
        <taxon>Episquamata</taxon>
        <taxon>Toxicofera</taxon>
        <taxon>Serpentes</taxon>
        <taxon>Colubroidea</taxon>
        <taxon>Elapidae</taxon>
        <taxon>Laticaudinae</taxon>
        <taxon>Laticauda</taxon>
    </lineage>
</organism>
<sequence>MQEQLLLYKILPIFQGHHSCSLNLPDPHQAYIPSPYKGNDHLGMHKITMNDNRLELLYAAVLSVAIFFLKKVTGK</sequence>
<dbReference type="AlphaFoldDB" id="A0A8C5WR71"/>
<protein>
    <submittedName>
        <fullName evidence="1">Uncharacterized protein</fullName>
    </submittedName>
</protein>